<evidence type="ECO:0000313" key="10">
    <source>
        <dbReference type="Proteomes" id="UP001596105"/>
    </source>
</evidence>
<dbReference type="CDD" id="cd06225">
    <property type="entry name" value="HAMP"/>
    <property type="match status" value="1"/>
</dbReference>
<feature type="domain" description="HAMP" evidence="8">
    <location>
        <begin position="343"/>
        <end position="395"/>
    </location>
</feature>
<dbReference type="EMBL" id="JBHSMH010000028">
    <property type="protein sequence ID" value="MFC5469208.1"/>
    <property type="molecule type" value="Genomic_DNA"/>
</dbReference>
<evidence type="ECO:0000256" key="3">
    <source>
        <dbReference type="ARBA" id="ARBA00022553"/>
    </source>
</evidence>
<dbReference type="Pfam" id="PF00672">
    <property type="entry name" value="HAMP"/>
    <property type="match status" value="1"/>
</dbReference>
<dbReference type="Gene3D" id="3.30.450.20">
    <property type="entry name" value="PAS domain"/>
    <property type="match status" value="1"/>
</dbReference>
<accession>A0ABW0LX70</accession>
<dbReference type="EC" id="2.7.13.3" evidence="9"/>
<feature type="transmembrane region" description="Helical" evidence="7">
    <location>
        <begin position="21"/>
        <end position="40"/>
    </location>
</feature>
<dbReference type="GO" id="GO:0004673">
    <property type="term" value="F:protein histidine kinase activity"/>
    <property type="evidence" value="ECO:0007669"/>
    <property type="project" value="UniProtKB-EC"/>
</dbReference>
<dbReference type="InterPro" id="IPR036890">
    <property type="entry name" value="HATPase_C_sf"/>
</dbReference>
<reference evidence="10" key="1">
    <citation type="journal article" date="2019" name="Int. J. Syst. Evol. Microbiol.">
        <title>The Global Catalogue of Microorganisms (GCM) 10K type strain sequencing project: providing services to taxonomists for standard genome sequencing and annotation.</title>
        <authorList>
            <consortium name="The Broad Institute Genomics Platform"/>
            <consortium name="The Broad Institute Genome Sequencing Center for Infectious Disease"/>
            <person name="Wu L."/>
            <person name="Ma J."/>
        </authorList>
    </citation>
    <scope>NUCLEOTIDE SEQUENCE [LARGE SCALE GENOMIC DNA]</scope>
    <source>
        <strain evidence="10">CCUG 57113</strain>
    </source>
</reference>
<dbReference type="PROSITE" id="PS50885">
    <property type="entry name" value="HAMP"/>
    <property type="match status" value="1"/>
</dbReference>
<dbReference type="InterPro" id="IPR003660">
    <property type="entry name" value="HAMP_dom"/>
</dbReference>
<evidence type="ECO:0000256" key="1">
    <source>
        <dbReference type="ARBA" id="ARBA00004651"/>
    </source>
</evidence>
<dbReference type="InterPro" id="IPR050640">
    <property type="entry name" value="Bact_2-comp_sensor_kinase"/>
</dbReference>
<dbReference type="Pfam" id="PF02518">
    <property type="entry name" value="HATPase_c"/>
    <property type="match status" value="1"/>
</dbReference>
<comment type="caution">
    <text evidence="9">The sequence shown here is derived from an EMBL/GenBank/DDBJ whole genome shotgun (WGS) entry which is preliminary data.</text>
</comment>
<dbReference type="PANTHER" id="PTHR34220:SF7">
    <property type="entry name" value="SENSOR HISTIDINE KINASE YPDA"/>
    <property type="match status" value="1"/>
</dbReference>
<evidence type="ECO:0000256" key="7">
    <source>
        <dbReference type="SAM" id="Phobius"/>
    </source>
</evidence>
<keyword evidence="7" id="KW-1133">Transmembrane helix</keyword>
<feature type="transmembrane region" description="Helical" evidence="7">
    <location>
        <begin position="322"/>
        <end position="341"/>
    </location>
</feature>
<evidence type="ECO:0000256" key="4">
    <source>
        <dbReference type="ARBA" id="ARBA00022679"/>
    </source>
</evidence>
<dbReference type="PANTHER" id="PTHR34220">
    <property type="entry name" value="SENSOR HISTIDINE KINASE YPDA"/>
    <property type="match status" value="1"/>
</dbReference>
<comment type="subcellular location">
    <subcellularLocation>
        <location evidence="1">Cell membrane</location>
        <topology evidence="1">Multi-pass membrane protein</topology>
    </subcellularLocation>
</comment>
<dbReference type="Proteomes" id="UP001596105">
    <property type="component" value="Unassembled WGS sequence"/>
</dbReference>
<name>A0ABW0LX70_9BACL</name>
<dbReference type="RefSeq" id="WP_209750992.1">
    <property type="nucleotide sequence ID" value="NZ_JBHSMH010000028.1"/>
</dbReference>
<evidence type="ECO:0000259" key="8">
    <source>
        <dbReference type="PROSITE" id="PS50885"/>
    </source>
</evidence>
<dbReference type="Gene3D" id="3.30.565.10">
    <property type="entry name" value="Histidine kinase-like ATPase, C-terminal domain"/>
    <property type="match status" value="1"/>
</dbReference>
<proteinExistence type="predicted"/>
<keyword evidence="4 9" id="KW-0808">Transferase</keyword>
<keyword evidence="3" id="KW-0597">Phosphoprotein</keyword>
<organism evidence="9 10">
    <name type="scientific">Cohnella suwonensis</name>
    <dbReference type="NCBI Taxonomy" id="696072"/>
    <lineage>
        <taxon>Bacteria</taxon>
        <taxon>Bacillati</taxon>
        <taxon>Bacillota</taxon>
        <taxon>Bacilli</taxon>
        <taxon>Bacillales</taxon>
        <taxon>Paenibacillaceae</taxon>
        <taxon>Cohnella</taxon>
    </lineage>
</organism>
<dbReference type="SMART" id="SM00304">
    <property type="entry name" value="HAMP"/>
    <property type="match status" value="1"/>
</dbReference>
<dbReference type="Gene3D" id="6.10.340.10">
    <property type="match status" value="1"/>
</dbReference>
<dbReference type="InterPro" id="IPR003594">
    <property type="entry name" value="HATPase_dom"/>
</dbReference>
<keyword evidence="10" id="KW-1185">Reference proteome</keyword>
<keyword evidence="7" id="KW-0812">Transmembrane</keyword>
<keyword evidence="6 7" id="KW-0472">Membrane</keyword>
<sequence length="607" mass="69234">MNDKLVLLSRLRYPSFRTKLVLSYIILITIPLSIMGYKYYHSSKNAVSDFARQNIYSIVKQNNQIVDGELGKVADRSLGMIADQELYAEYKNVQKDDGYSVINMEKKISKIITRYFSEYNNIYSIHLMTSYNNIGTASLIPYQNFYETKLYREAERLDGGLGWIPTYDFTSMFNLDYLQKENIDYNHLFSAVRKLKLFKMNNSELTSLDGTAELPTLVVNYDPSFYATVFESSMPNDGSYFFVTSKEGDIIAHSDKSKIATRETPPWLAHIADQASGSEFIDIDGKKMIVCYDTSRVTGWISAIVVSPEALMSSFTPEIQSYTVYIALILVTISLLFAFLISGSITKPIHKLLQAIKKMGQGDFDSRIPGSDRSEMGYLIRKFNQMNDKINLLIEENYKVTIREKEAEIMALNVQMNPHFLYNSLNIINWMAIENNQKDISKMLVSLSSMLQYTSQNLQELTSFSSDLEWLQHYIFIIQNRFEGKFDVQYDIDPELAREKVPKLFLQPFVENAILHGFALMDEGGWIRISGRIEGKDCIYTVEDNGIGFDPDTTVLTTVGADERESIGIQNVDKRIKLIYGGQYGVAIRSSKGEGTIVKIVLPKTNK</sequence>
<dbReference type="Pfam" id="PF06580">
    <property type="entry name" value="His_kinase"/>
    <property type="match status" value="1"/>
</dbReference>
<evidence type="ECO:0000313" key="9">
    <source>
        <dbReference type="EMBL" id="MFC5469208.1"/>
    </source>
</evidence>
<gene>
    <name evidence="9" type="ORF">ACFPPD_10800</name>
</gene>
<evidence type="ECO:0000256" key="5">
    <source>
        <dbReference type="ARBA" id="ARBA00022777"/>
    </source>
</evidence>
<keyword evidence="5 9" id="KW-0418">Kinase</keyword>
<dbReference type="SUPFAM" id="SSF55874">
    <property type="entry name" value="ATPase domain of HSP90 chaperone/DNA topoisomerase II/histidine kinase"/>
    <property type="match status" value="1"/>
</dbReference>
<dbReference type="SUPFAM" id="SSF158472">
    <property type="entry name" value="HAMP domain-like"/>
    <property type="match status" value="1"/>
</dbReference>
<protein>
    <submittedName>
        <fullName evidence="9">Sensor histidine kinase</fullName>
        <ecNumber evidence="9">2.7.13.3</ecNumber>
    </submittedName>
</protein>
<evidence type="ECO:0000256" key="2">
    <source>
        <dbReference type="ARBA" id="ARBA00022475"/>
    </source>
</evidence>
<dbReference type="InterPro" id="IPR010559">
    <property type="entry name" value="Sig_transdc_His_kin_internal"/>
</dbReference>
<evidence type="ECO:0000256" key="6">
    <source>
        <dbReference type="ARBA" id="ARBA00023136"/>
    </source>
</evidence>
<keyword evidence="2" id="KW-1003">Cell membrane</keyword>
<dbReference type="CDD" id="cd12912">
    <property type="entry name" value="PDC2_MCP_like"/>
    <property type="match status" value="1"/>
</dbReference>